<accession>A0A318T3E6</accession>
<comment type="caution">
    <text evidence="1">The sequence shown here is derived from an EMBL/GenBank/DDBJ whole genome shotgun (WGS) entry which is preliminary data.</text>
</comment>
<reference evidence="1 2" key="1">
    <citation type="submission" date="2018-06" db="EMBL/GenBank/DDBJ databases">
        <title>Genomic Encyclopedia of Type Strains, Phase III (KMG-III): the genomes of soil and plant-associated and newly described type strains.</title>
        <authorList>
            <person name="Whitman W."/>
        </authorList>
    </citation>
    <scope>NUCLEOTIDE SEQUENCE [LARGE SCALE GENOMIC DNA]</scope>
    <source>
        <strain evidence="1 2">ORS 1419</strain>
    </source>
</reference>
<organism evidence="1 2">
    <name type="scientific">Phyllobacterium leguminum</name>
    <dbReference type="NCBI Taxonomy" id="314237"/>
    <lineage>
        <taxon>Bacteria</taxon>
        <taxon>Pseudomonadati</taxon>
        <taxon>Pseudomonadota</taxon>
        <taxon>Alphaproteobacteria</taxon>
        <taxon>Hyphomicrobiales</taxon>
        <taxon>Phyllobacteriaceae</taxon>
        <taxon>Phyllobacterium</taxon>
    </lineage>
</organism>
<evidence type="ECO:0000313" key="2">
    <source>
        <dbReference type="Proteomes" id="UP000247454"/>
    </source>
</evidence>
<dbReference type="AlphaFoldDB" id="A0A318T3E6"/>
<proteinExistence type="predicted"/>
<keyword evidence="2" id="KW-1185">Reference proteome</keyword>
<evidence type="ECO:0000313" key="1">
    <source>
        <dbReference type="EMBL" id="PYE88512.1"/>
    </source>
</evidence>
<sequence>MARSRKHPDLSDEAANSLEAAEHDAWFRAEVQKALDSIENGTMRLIDEEEWKIISARERAELLRLIAEQDR</sequence>
<gene>
    <name evidence="1" type="ORF">C7477_107155</name>
</gene>
<dbReference type="Proteomes" id="UP000247454">
    <property type="component" value="Unassembled WGS sequence"/>
</dbReference>
<protein>
    <submittedName>
        <fullName evidence="1">Uncharacterized protein</fullName>
    </submittedName>
</protein>
<dbReference type="OrthoDB" id="3174560at2"/>
<dbReference type="EMBL" id="QJTF01000007">
    <property type="protein sequence ID" value="PYE88512.1"/>
    <property type="molecule type" value="Genomic_DNA"/>
</dbReference>
<dbReference type="Gene3D" id="6.20.450.20">
    <property type="match status" value="1"/>
</dbReference>
<dbReference type="RefSeq" id="WP_110750944.1">
    <property type="nucleotide sequence ID" value="NZ_QJTF01000007.1"/>
</dbReference>
<name>A0A318T3E6_9HYPH</name>